<keyword evidence="1" id="KW-0472">Membrane</keyword>
<organism evidence="3 4">
    <name type="scientific">Pseudonocardia sulfidoxydans NBRC 16205</name>
    <dbReference type="NCBI Taxonomy" id="1223511"/>
    <lineage>
        <taxon>Bacteria</taxon>
        <taxon>Bacillati</taxon>
        <taxon>Actinomycetota</taxon>
        <taxon>Actinomycetes</taxon>
        <taxon>Pseudonocardiales</taxon>
        <taxon>Pseudonocardiaceae</taxon>
        <taxon>Pseudonocardia</taxon>
    </lineage>
</organism>
<evidence type="ECO:0000313" key="3">
    <source>
        <dbReference type="EMBL" id="GEL22550.1"/>
    </source>
</evidence>
<dbReference type="InterPro" id="IPR002477">
    <property type="entry name" value="Peptidoglycan-bd-like"/>
</dbReference>
<name>A0A511DCN1_9PSEU</name>
<feature type="transmembrane region" description="Helical" evidence="1">
    <location>
        <begin position="23"/>
        <end position="44"/>
    </location>
</feature>
<sequence>MSTQTAPTSTPSTPAGPSRTRKVVAFSAAGIAVAGIVTGLVIGFGGSTPSATPAAPQIAPISHSTSHTPSHSVTPVEPVTPVAPSAAIETLQKELGRLNYYEGPVTGVMNTQTTQAITYLQRDAHLPQTGTMNAATQAALANFLANGNNQMGG</sequence>
<accession>A0A511DCN1</accession>
<feature type="domain" description="Peptidoglycan binding-like" evidence="2">
    <location>
        <begin position="86"/>
        <end position="140"/>
    </location>
</feature>
<dbReference type="InterPro" id="IPR036366">
    <property type="entry name" value="PGBDSf"/>
</dbReference>
<dbReference type="AlphaFoldDB" id="A0A511DCN1"/>
<protein>
    <recommendedName>
        <fullName evidence="2">Peptidoglycan binding-like domain-containing protein</fullName>
    </recommendedName>
</protein>
<keyword evidence="4" id="KW-1185">Reference proteome</keyword>
<dbReference type="EMBL" id="BJVJ01000010">
    <property type="protein sequence ID" value="GEL22550.1"/>
    <property type="molecule type" value="Genomic_DNA"/>
</dbReference>
<gene>
    <name evidence="3" type="ORF">PSU4_15040</name>
</gene>
<keyword evidence="1" id="KW-0812">Transmembrane</keyword>
<dbReference type="OrthoDB" id="9787225at2"/>
<dbReference type="SUPFAM" id="SSF47090">
    <property type="entry name" value="PGBD-like"/>
    <property type="match status" value="1"/>
</dbReference>
<dbReference type="RefSeq" id="WP_147104036.1">
    <property type="nucleotide sequence ID" value="NZ_BJVJ01000010.1"/>
</dbReference>
<evidence type="ECO:0000256" key="1">
    <source>
        <dbReference type="SAM" id="Phobius"/>
    </source>
</evidence>
<proteinExistence type="predicted"/>
<dbReference type="Gene3D" id="1.10.101.10">
    <property type="entry name" value="PGBD-like superfamily/PGBD"/>
    <property type="match status" value="1"/>
</dbReference>
<comment type="caution">
    <text evidence="3">The sequence shown here is derived from an EMBL/GenBank/DDBJ whole genome shotgun (WGS) entry which is preliminary data.</text>
</comment>
<dbReference type="InterPro" id="IPR036365">
    <property type="entry name" value="PGBD-like_sf"/>
</dbReference>
<evidence type="ECO:0000259" key="2">
    <source>
        <dbReference type="Pfam" id="PF01471"/>
    </source>
</evidence>
<keyword evidence="1" id="KW-1133">Transmembrane helix</keyword>
<reference evidence="3 4" key="1">
    <citation type="submission" date="2019-07" db="EMBL/GenBank/DDBJ databases">
        <title>Whole genome shotgun sequence of Pseudonocardia sulfidoxydans NBRC 16205.</title>
        <authorList>
            <person name="Hosoyama A."/>
            <person name="Uohara A."/>
            <person name="Ohji S."/>
            <person name="Ichikawa N."/>
        </authorList>
    </citation>
    <scope>NUCLEOTIDE SEQUENCE [LARGE SCALE GENOMIC DNA]</scope>
    <source>
        <strain evidence="3 4">NBRC 16205</strain>
    </source>
</reference>
<evidence type="ECO:0000313" key="4">
    <source>
        <dbReference type="Proteomes" id="UP000321685"/>
    </source>
</evidence>
<dbReference type="Pfam" id="PF01471">
    <property type="entry name" value="PG_binding_1"/>
    <property type="match status" value="1"/>
</dbReference>
<dbReference type="Proteomes" id="UP000321685">
    <property type="component" value="Unassembled WGS sequence"/>
</dbReference>